<evidence type="ECO:0000256" key="1">
    <source>
        <dbReference type="SAM" id="MobiDB-lite"/>
    </source>
</evidence>
<accession>A0A1V0A5H6</accession>
<dbReference type="EMBL" id="CP017717">
    <property type="protein sequence ID" value="AQZ65402.1"/>
    <property type="molecule type" value="Genomic_DNA"/>
</dbReference>
<feature type="compositionally biased region" description="Polar residues" evidence="1">
    <location>
        <begin position="1"/>
        <end position="14"/>
    </location>
</feature>
<evidence type="ECO:0000313" key="2">
    <source>
        <dbReference type="EMBL" id="AQZ65402.1"/>
    </source>
</evidence>
<keyword evidence="3" id="KW-1185">Reference proteome</keyword>
<reference evidence="3" key="1">
    <citation type="journal article" date="2017" name="Med. Chem. Commun.">
        <title>Nonomuraea sp. ATCC 55076 harbours the largest actinomycete chromosome to date and the kistamicin biosynthetic gene cluster.</title>
        <authorList>
            <person name="Nazari B."/>
            <person name="Forneris C.C."/>
            <person name="Gibson M.I."/>
            <person name="Moon K."/>
            <person name="Schramma K.R."/>
            <person name="Seyedsayamdost M.R."/>
        </authorList>
    </citation>
    <scope>NUCLEOTIDE SEQUENCE [LARGE SCALE GENOMIC DNA]</scope>
    <source>
        <strain evidence="3">ATCC 55076</strain>
    </source>
</reference>
<dbReference type="Proteomes" id="UP000190797">
    <property type="component" value="Chromosome"/>
</dbReference>
<feature type="region of interest" description="Disordered" evidence="1">
    <location>
        <begin position="1"/>
        <end position="39"/>
    </location>
</feature>
<dbReference type="KEGG" id="noa:BKM31_31635"/>
<evidence type="ECO:0000313" key="3">
    <source>
        <dbReference type="Proteomes" id="UP000190797"/>
    </source>
</evidence>
<gene>
    <name evidence="2" type="ORF">BKM31_31635</name>
</gene>
<sequence length="90" mass="9870">MSASASGCSSTNVTIARGERLQQHPGALPQERAGHQREQRVTLGVAQPGAPVELRVVPYRLAAPGQLQRHIMRPEMGEKRWGVHGIRVQE</sequence>
<name>A0A1V0A5H6_9ACTN</name>
<dbReference type="AlphaFoldDB" id="A0A1V0A5H6"/>
<organism evidence="2 3">
    <name type="scientific">[Actinomadura] parvosata subsp. kistnae</name>
    <dbReference type="NCBI Taxonomy" id="1909395"/>
    <lineage>
        <taxon>Bacteria</taxon>
        <taxon>Bacillati</taxon>
        <taxon>Actinomycetota</taxon>
        <taxon>Actinomycetes</taxon>
        <taxon>Streptosporangiales</taxon>
        <taxon>Streptosporangiaceae</taxon>
        <taxon>Nonomuraea</taxon>
    </lineage>
</organism>
<proteinExistence type="predicted"/>
<protein>
    <submittedName>
        <fullName evidence="2">Uncharacterized protein</fullName>
    </submittedName>
</protein>